<evidence type="ECO:0000313" key="2">
    <source>
        <dbReference type="Proteomes" id="UP000282574"/>
    </source>
</evidence>
<evidence type="ECO:0000313" key="1">
    <source>
        <dbReference type="EMBL" id="RUT14089.1"/>
    </source>
</evidence>
<comment type="caution">
    <text evidence="1">The sequence shown here is derived from an EMBL/GenBank/DDBJ whole genome shotgun (WGS) entry which is preliminary data.</text>
</comment>
<name>A0AB37URN2_9CYAN</name>
<organism evidence="1 2">
    <name type="scientific">Chroococcidiopsis cubana SAG 39.79</name>
    <dbReference type="NCBI Taxonomy" id="388085"/>
    <lineage>
        <taxon>Bacteria</taxon>
        <taxon>Bacillati</taxon>
        <taxon>Cyanobacteriota</taxon>
        <taxon>Cyanophyceae</taxon>
        <taxon>Chroococcidiopsidales</taxon>
        <taxon>Chroococcidiopsidaceae</taxon>
        <taxon>Chroococcidiopsis</taxon>
    </lineage>
</organism>
<sequence length="80" mass="8694">MPLAVLFESATAATKANTKTKPLHICGSTSLISNVFKASTGKEYQGQKAPKANADTATRETILSRSKLFINLYIIKSRFC</sequence>
<accession>A0AB37URN2</accession>
<dbReference type="Proteomes" id="UP000282574">
    <property type="component" value="Unassembled WGS sequence"/>
</dbReference>
<keyword evidence="2" id="KW-1185">Reference proteome</keyword>
<gene>
    <name evidence="1" type="ORF">DSM107010_05720</name>
</gene>
<dbReference type="EMBL" id="RSCK01000003">
    <property type="protein sequence ID" value="RUT14089.1"/>
    <property type="molecule type" value="Genomic_DNA"/>
</dbReference>
<reference evidence="1 2" key="1">
    <citation type="journal article" date="2019" name="Genome Biol. Evol.">
        <title>Day and night: Metabolic profiles and evolutionary relationships of six axenic non-marine cyanobacteria.</title>
        <authorList>
            <person name="Will S.E."/>
            <person name="Henke P."/>
            <person name="Boedeker C."/>
            <person name="Huang S."/>
            <person name="Brinkmann H."/>
            <person name="Rohde M."/>
            <person name="Jarek M."/>
            <person name="Friedl T."/>
            <person name="Seufert S."/>
            <person name="Schumacher M."/>
            <person name="Overmann J."/>
            <person name="Neumann-Schaal M."/>
            <person name="Petersen J."/>
        </authorList>
    </citation>
    <scope>NUCLEOTIDE SEQUENCE [LARGE SCALE GENOMIC DNA]</scope>
    <source>
        <strain evidence="1 2">SAG 39.79</strain>
    </source>
</reference>
<dbReference type="AlphaFoldDB" id="A0AB37URN2"/>
<proteinExistence type="predicted"/>
<protein>
    <submittedName>
        <fullName evidence="1">Uncharacterized protein</fullName>
    </submittedName>
</protein>